<keyword evidence="7 9" id="KW-0472">Membrane</keyword>
<keyword evidence="6" id="KW-0406">Ion transport</keyword>
<comment type="subcellular location">
    <subcellularLocation>
        <location evidence="1">Membrane</location>
        <topology evidence="1">Multi-pass membrane protein</topology>
    </subcellularLocation>
</comment>
<feature type="coiled-coil region" evidence="8">
    <location>
        <begin position="237"/>
        <end position="271"/>
    </location>
</feature>
<keyword evidence="3" id="KW-0813">Transport</keyword>
<feature type="transmembrane region" description="Helical" evidence="9">
    <location>
        <begin position="508"/>
        <end position="526"/>
    </location>
</feature>
<proteinExistence type="inferred from homology"/>
<dbReference type="Gene3D" id="3.30.70.2170">
    <property type="match status" value="1"/>
</dbReference>
<dbReference type="GO" id="GO:0016471">
    <property type="term" value="C:vacuolar proton-transporting V-type ATPase complex"/>
    <property type="evidence" value="ECO:0007669"/>
    <property type="project" value="TreeGrafter"/>
</dbReference>
<keyword evidence="5 9" id="KW-1133">Transmembrane helix</keyword>
<dbReference type="Gene3D" id="1.20.1460.20">
    <property type="match status" value="1"/>
</dbReference>
<evidence type="ECO:0000313" key="11">
    <source>
        <dbReference type="Proteomes" id="UP000253490"/>
    </source>
</evidence>
<evidence type="ECO:0000313" key="10">
    <source>
        <dbReference type="EMBL" id="RBP63905.1"/>
    </source>
</evidence>
<keyword evidence="8" id="KW-0175">Coiled coil</keyword>
<dbReference type="PANTHER" id="PTHR11629">
    <property type="entry name" value="VACUOLAR PROTON ATPASES"/>
    <property type="match status" value="1"/>
</dbReference>
<organism evidence="10 11">
    <name type="scientific">Alkalibaculum bacchi</name>
    <dbReference type="NCBI Taxonomy" id="645887"/>
    <lineage>
        <taxon>Bacteria</taxon>
        <taxon>Bacillati</taxon>
        <taxon>Bacillota</taxon>
        <taxon>Clostridia</taxon>
        <taxon>Eubacteriales</taxon>
        <taxon>Eubacteriaceae</taxon>
        <taxon>Alkalibaculum</taxon>
    </lineage>
</organism>
<accession>A0A366I8D5</accession>
<dbReference type="OrthoDB" id="9803814at2"/>
<evidence type="ECO:0000256" key="2">
    <source>
        <dbReference type="ARBA" id="ARBA00009904"/>
    </source>
</evidence>
<dbReference type="Gene3D" id="3.30.70.2750">
    <property type="match status" value="1"/>
</dbReference>
<dbReference type="Pfam" id="PF01496">
    <property type="entry name" value="V_ATPase_I"/>
    <property type="match status" value="1"/>
</dbReference>
<keyword evidence="11" id="KW-1185">Reference proteome</keyword>
<dbReference type="Proteomes" id="UP000253490">
    <property type="component" value="Unassembled WGS sequence"/>
</dbReference>
<feature type="transmembrane region" description="Helical" evidence="9">
    <location>
        <begin position="443"/>
        <end position="467"/>
    </location>
</feature>
<evidence type="ECO:0000256" key="5">
    <source>
        <dbReference type="ARBA" id="ARBA00022989"/>
    </source>
</evidence>
<feature type="transmembrane region" description="Helical" evidence="9">
    <location>
        <begin position="374"/>
        <end position="397"/>
    </location>
</feature>
<dbReference type="GO" id="GO:0007035">
    <property type="term" value="P:vacuolar acidification"/>
    <property type="evidence" value="ECO:0007669"/>
    <property type="project" value="TreeGrafter"/>
</dbReference>
<comment type="caution">
    <text evidence="10">The sequence shown here is derived from an EMBL/GenBank/DDBJ whole genome shotgun (WGS) entry which is preliminary data.</text>
</comment>
<evidence type="ECO:0000256" key="1">
    <source>
        <dbReference type="ARBA" id="ARBA00004141"/>
    </source>
</evidence>
<name>A0A366I8D5_9FIRM</name>
<evidence type="ECO:0000256" key="9">
    <source>
        <dbReference type="SAM" id="Phobius"/>
    </source>
</evidence>
<dbReference type="GO" id="GO:0051117">
    <property type="term" value="F:ATPase binding"/>
    <property type="evidence" value="ECO:0007669"/>
    <property type="project" value="TreeGrafter"/>
</dbReference>
<comment type="similarity">
    <text evidence="2">Belongs to the V-ATPase 116 kDa subunit family.</text>
</comment>
<keyword evidence="4 9" id="KW-0812">Transmembrane</keyword>
<dbReference type="AlphaFoldDB" id="A0A366I8D5"/>
<evidence type="ECO:0000256" key="6">
    <source>
        <dbReference type="ARBA" id="ARBA00023065"/>
    </source>
</evidence>
<dbReference type="InterPro" id="IPR002490">
    <property type="entry name" value="V-ATPase_116kDa_su"/>
</dbReference>
<evidence type="ECO:0000256" key="4">
    <source>
        <dbReference type="ARBA" id="ARBA00022692"/>
    </source>
</evidence>
<dbReference type="GO" id="GO:0033179">
    <property type="term" value="C:proton-transporting V-type ATPase, V0 domain"/>
    <property type="evidence" value="ECO:0007669"/>
    <property type="project" value="InterPro"/>
</dbReference>
<evidence type="ECO:0000256" key="8">
    <source>
        <dbReference type="SAM" id="Coils"/>
    </source>
</evidence>
<feature type="transmembrane region" description="Helical" evidence="9">
    <location>
        <begin position="603"/>
        <end position="625"/>
    </location>
</feature>
<dbReference type="EMBL" id="QNRX01000009">
    <property type="protein sequence ID" value="RBP63905.1"/>
    <property type="molecule type" value="Genomic_DNA"/>
</dbReference>
<evidence type="ECO:0000256" key="3">
    <source>
        <dbReference type="ARBA" id="ARBA00022448"/>
    </source>
</evidence>
<reference evidence="10 11" key="1">
    <citation type="submission" date="2018-06" db="EMBL/GenBank/DDBJ databases">
        <title>Genomic Encyclopedia of Type Strains, Phase IV (KMG-IV): sequencing the most valuable type-strain genomes for metagenomic binning, comparative biology and taxonomic classification.</title>
        <authorList>
            <person name="Goeker M."/>
        </authorList>
    </citation>
    <scope>NUCLEOTIDE SEQUENCE [LARGE SCALE GENOMIC DNA]</scope>
    <source>
        <strain evidence="10 11">DSM 22112</strain>
    </source>
</reference>
<feature type="transmembrane region" description="Helical" evidence="9">
    <location>
        <begin position="571"/>
        <end position="591"/>
    </location>
</feature>
<dbReference type="GO" id="GO:0046961">
    <property type="term" value="F:proton-transporting ATPase activity, rotational mechanism"/>
    <property type="evidence" value="ECO:0007669"/>
    <property type="project" value="InterPro"/>
</dbReference>
<evidence type="ECO:0000256" key="7">
    <source>
        <dbReference type="ARBA" id="ARBA00023136"/>
    </source>
</evidence>
<dbReference type="PANTHER" id="PTHR11629:SF63">
    <property type="entry name" value="V-TYPE PROTON ATPASE SUBUNIT A"/>
    <property type="match status" value="1"/>
</dbReference>
<dbReference type="RefSeq" id="WP_113920772.1">
    <property type="nucleotide sequence ID" value="NZ_QNRX01000009.1"/>
</dbReference>
<feature type="transmembrane region" description="Helical" evidence="9">
    <location>
        <begin position="479"/>
        <end position="502"/>
    </location>
</feature>
<protein>
    <submittedName>
        <fullName evidence="10">V/A-type H+-transporting ATPase subunit I</fullName>
    </submittedName>
</protein>
<sequence length="649" mass="74330">MAVEKLIMMNVIGKNEYVNDVIKDLLFFENVQIVDAYNEIENFRFSIDVTEHNIVELLGFSEAESGLKNAKTERFEAKIKLLNQIFGDEYVVDPQILKKDIDLPSVIKSVNDIYNQVHEKYAILKILQNDIEKINKSIKAYEFLSSANVEMEKLNNLKNFNYIVGTLTKENVQRLKNNYGNITAIVVHVGSIEDNEVYLVISPWDLERETKRILKSLNFNKLEGFKDVYKDTPLNIVKWLKSKKEKFAAKMDALESEVNTLKAKYKDQSNYAYNVLHLYDTINTVKNNMAFSTKHFFFSGWIPKRLKKQITEALSKYEGIVIMFNDDHKDPSIKPPTKLRNNWLFKPFESLIKMYGVPNYNEVDPTPFLSITYLFLYGFMFGDLGQGFVFFIVGFLLKWKGISLGAILSRLGISSMFFGLMYGSVFGFETIIPALWLKPFDNITTLLLIAIGIGIVMIAIGYIYGIINQYKMKDYYNSLLGKNGLTGFVLYFCIILVVLALFTGNRLLSVGVLGTMIIIAIVILFMKEPIIDKLSHKRKEQRHKLDTNFFVESFFDVFEVLLSIFSNTLSFIRVGAFALNHVGLFLAFESLAHMVNSGVGSTLIYILGNIFIIVLEGVIVAIQVLRLEYYELFSKYFVGGGEEFKVTKL</sequence>
<gene>
    <name evidence="10" type="ORF">DES36_109124</name>
</gene>